<dbReference type="AlphaFoldDB" id="A0A2J0YVL4"/>
<dbReference type="PANTHER" id="PTHR37943:SF1">
    <property type="entry name" value="PROTEIN VES"/>
    <property type="match status" value="1"/>
</dbReference>
<comment type="caution">
    <text evidence="1">The sequence shown here is derived from an EMBL/GenBank/DDBJ whole genome shotgun (WGS) entry which is preliminary data.</text>
</comment>
<dbReference type="EMBL" id="NJGD01000018">
    <property type="protein sequence ID" value="PJR11763.1"/>
    <property type="molecule type" value="Genomic_DNA"/>
</dbReference>
<reference evidence="1 2" key="1">
    <citation type="submission" date="2017-06" db="EMBL/GenBank/DDBJ databases">
        <title>Ensifer strains isolated from leguminous trees and herbs display diverse denitrification phenotypes with some acting as strong N2O sinks.</title>
        <authorList>
            <person name="Woliy K."/>
            <person name="Mania D."/>
            <person name="Bakken L.R."/>
            <person name="Frostegard A."/>
        </authorList>
    </citation>
    <scope>NUCLEOTIDE SEQUENCE [LARGE SCALE GENOMIC DNA]</scope>
    <source>
        <strain evidence="1 2">AC50a</strain>
    </source>
</reference>
<protein>
    <submittedName>
        <fullName evidence="1">HutD-family protein</fullName>
    </submittedName>
</protein>
<dbReference type="CDD" id="cd20293">
    <property type="entry name" value="cupin_HutD_N"/>
    <property type="match status" value="1"/>
</dbReference>
<gene>
    <name evidence="1" type="ORF">CEJ86_26780</name>
</gene>
<accession>A0A2J0YVL4</accession>
<organism evidence="1 2">
    <name type="scientific">Rhizobium meliloti</name>
    <name type="common">Ensifer meliloti</name>
    <name type="synonym">Sinorhizobium meliloti</name>
    <dbReference type="NCBI Taxonomy" id="382"/>
    <lineage>
        <taxon>Bacteria</taxon>
        <taxon>Pseudomonadati</taxon>
        <taxon>Pseudomonadota</taxon>
        <taxon>Alphaproteobacteria</taxon>
        <taxon>Hyphomicrobiales</taxon>
        <taxon>Rhizobiaceae</taxon>
        <taxon>Sinorhizobium/Ensifer group</taxon>
        <taxon>Sinorhizobium</taxon>
    </lineage>
</organism>
<proteinExistence type="predicted"/>
<evidence type="ECO:0000313" key="2">
    <source>
        <dbReference type="Proteomes" id="UP000231987"/>
    </source>
</evidence>
<dbReference type="Proteomes" id="UP000231987">
    <property type="component" value="Unassembled WGS sequence"/>
</dbReference>
<dbReference type="InterPro" id="IPR011051">
    <property type="entry name" value="RmlC_Cupin_sf"/>
</dbReference>
<evidence type="ECO:0000313" key="1">
    <source>
        <dbReference type="EMBL" id="PJR11763.1"/>
    </source>
</evidence>
<dbReference type="RefSeq" id="WP_018096875.1">
    <property type="nucleotide sequence ID" value="NZ_CP141212.1"/>
</dbReference>
<dbReference type="Gene3D" id="2.60.120.10">
    <property type="entry name" value="Jelly Rolls"/>
    <property type="match status" value="1"/>
</dbReference>
<sequence>MARLTMMRILRSSEYRHMPWKNGGGETVEIAVSPDRATIADFDWRISMATVATNGAFSIFPGIDRTLSILEGSGMTLAIEGRQPKLLTASDAPLTFPADLPTSATLADGPVTDLNVMTRRQALKHRVRRIHVEGSQPVATSARDLVLFCHRGSVALVTEGVSATLHGLDAAVLVQPATLTLSADIASEVFLIEIGPA</sequence>
<dbReference type="SUPFAM" id="SSF51182">
    <property type="entry name" value="RmlC-like cupins"/>
    <property type="match status" value="1"/>
</dbReference>
<dbReference type="InterPro" id="IPR014710">
    <property type="entry name" value="RmlC-like_jellyroll"/>
</dbReference>
<dbReference type="PANTHER" id="PTHR37943">
    <property type="entry name" value="PROTEIN VES"/>
    <property type="match status" value="1"/>
</dbReference>
<name>A0A2J0YVL4_RHIML</name>
<dbReference type="InterPro" id="IPR010282">
    <property type="entry name" value="Uncharacterised_HutD/Ves"/>
</dbReference>
<dbReference type="Pfam" id="PF05962">
    <property type="entry name" value="HutD"/>
    <property type="match status" value="1"/>
</dbReference>